<evidence type="ECO:0000313" key="2">
    <source>
        <dbReference type="Proteomes" id="UP000005426"/>
    </source>
</evidence>
<gene>
    <name evidence="1" type="ORF">TRIATDRAFT_297726</name>
</gene>
<evidence type="ECO:0000313" key="1">
    <source>
        <dbReference type="EMBL" id="EHK48974.1"/>
    </source>
</evidence>
<accession>G9NJ99</accession>
<protein>
    <submittedName>
        <fullName evidence="1">Uncharacterized protein</fullName>
    </submittedName>
</protein>
<organism evidence="1 2">
    <name type="scientific">Hypocrea atroviridis (strain ATCC 20476 / IMI 206040)</name>
    <name type="common">Trichoderma atroviride</name>
    <dbReference type="NCBI Taxonomy" id="452589"/>
    <lineage>
        <taxon>Eukaryota</taxon>
        <taxon>Fungi</taxon>
        <taxon>Dikarya</taxon>
        <taxon>Ascomycota</taxon>
        <taxon>Pezizomycotina</taxon>
        <taxon>Sordariomycetes</taxon>
        <taxon>Hypocreomycetidae</taxon>
        <taxon>Hypocreales</taxon>
        <taxon>Hypocreaceae</taxon>
        <taxon>Trichoderma</taxon>
    </lineage>
</organism>
<comment type="caution">
    <text evidence="1">The sequence shown here is derived from an EMBL/GenBank/DDBJ whole genome shotgun (WGS) entry which is preliminary data.</text>
</comment>
<sequence length="135" mass="15307">MALPLFLRIRVESQSLFPQLASPFRCLFLHIPCLLYASLAGAPFLGQIRLHRLGVFGRVARRSEACQLNCHFFQLPLRLGCRKYATERDAEPEERWNPMSRRGAGLLCSLGPNSHCDMSQYLAYFGRVGISLSLH</sequence>
<reference evidence="1 2" key="1">
    <citation type="journal article" date="2011" name="Genome Biol.">
        <title>Comparative genome sequence analysis underscores mycoparasitism as the ancestral life style of Trichoderma.</title>
        <authorList>
            <person name="Kubicek C.P."/>
            <person name="Herrera-Estrella A."/>
            <person name="Seidl-Seiboth V."/>
            <person name="Martinez D.A."/>
            <person name="Druzhinina I.S."/>
            <person name="Thon M."/>
            <person name="Zeilinger S."/>
            <person name="Casas-Flores S."/>
            <person name="Horwitz B.A."/>
            <person name="Mukherjee P.K."/>
            <person name="Mukherjee M."/>
            <person name="Kredics L."/>
            <person name="Alcaraz L.D."/>
            <person name="Aerts A."/>
            <person name="Antal Z."/>
            <person name="Atanasova L."/>
            <person name="Cervantes-Badillo M.G."/>
            <person name="Challacombe J."/>
            <person name="Chertkov O."/>
            <person name="McCluskey K."/>
            <person name="Coulpier F."/>
            <person name="Deshpande N."/>
            <person name="von Doehren H."/>
            <person name="Ebbole D.J."/>
            <person name="Esquivel-Naranjo E.U."/>
            <person name="Fekete E."/>
            <person name="Flipphi M."/>
            <person name="Glaser F."/>
            <person name="Gomez-Rodriguez E.Y."/>
            <person name="Gruber S."/>
            <person name="Han C."/>
            <person name="Henrissat B."/>
            <person name="Hermosa R."/>
            <person name="Hernandez-Onate M."/>
            <person name="Karaffa L."/>
            <person name="Kosti I."/>
            <person name="Le Crom S."/>
            <person name="Lindquist E."/>
            <person name="Lucas S."/>
            <person name="Luebeck M."/>
            <person name="Luebeck P.S."/>
            <person name="Margeot A."/>
            <person name="Metz B."/>
            <person name="Misra M."/>
            <person name="Nevalainen H."/>
            <person name="Omann M."/>
            <person name="Packer N."/>
            <person name="Perrone G."/>
            <person name="Uresti-Rivera E.E."/>
            <person name="Salamov A."/>
            <person name="Schmoll M."/>
            <person name="Seiboth B."/>
            <person name="Shapiro H."/>
            <person name="Sukno S."/>
            <person name="Tamayo-Ramos J.A."/>
            <person name="Tisch D."/>
            <person name="Wiest A."/>
            <person name="Wilkinson H.H."/>
            <person name="Zhang M."/>
            <person name="Coutinho P.M."/>
            <person name="Kenerley C.M."/>
            <person name="Monte E."/>
            <person name="Baker S.E."/>
            <person name="Grigoriev I.V."/>
        </authorList>
    </citation>
    <scope>NUCLEOTIDE SEQUENCE [LARGE SCALE GENOMIC DNA]</scope>
    <source>
        <strain evidence="2">ATCC 20476 / IMI 206040</strain>
    </source>
</reference>
<dbReference type="Proteomes" id="UP000005426">
    <property type="component" value="Unassembled WGS sequence"/>
</dbReference>
<keyword evidence="2" id="KW-1185">Reference proteome</keyword>
<proteinExistence type="predicted"/>
<name>G9NJ99_HYPAI</name>
<dbReference type="AlphaFoldDB" id="G9NJ99"/>
<dbReference type="EMBL" id="ABDG02000017">
    <property type="protein sequence ID" value="EHK48974.1"/>
    <property type="molecule type" value="Genomic_DNA"/>
</dbReference>
<dbReference type="HOGENOM" id="CLU_1886040_0_0_1"/>